<sequence length="679" mass="75006">MTIAIFSRGILRIPHLENLLGQPVSDMRGPGWLYSGAQPSAVAGWGLRPSAARARAHAMRKELPYLALEDGFLRSLGLGVAGEPPLSLVIDDLGIYYDANRPSRLEQLIAASELTSVEWRQANRGLEWMRRHRLSKYNHAPDISLPPREGQTRVLVLDQTEGDVSVRLGGADAQTFRTMLDTACREHPGAEIWVKTHPDVVAGKKRGHLQQPPKGVRLLAEDVCPQSLLSQMDVVYTATSHMGFEALVAGCRVVCFGMPWYAGWALTDDRHPRIEELRPRRAGPRSLEQLFHAAYLRYARYIQPETGQPGTFFDAAEWIRLNRGLQAQNQGTLWCVGMSLWKQAVVRPFLSAPGNRIRFVRKLPAKLEPGSRVVSWGLRSPARAAAQAAGMPALAMEDGFLRSVGLGSNLLPPLSLVVDSGGLYYAWQSGSDLQHLLNTSMPDEVELDRASRLRKRLVTSRLSKYNIGGAFQLAPAAKGKRVVLVPGQVEDDASILMGSPSIQTNLTLLRSVRHACPEAWLIYKPHPDVVAGNRRGSIPTEMLAGLANQVAIDADIASCLAIADEVHTMTSLAGFEALMQGKVVHCYGAPFYAGWGLTQDRLHLPQRQKRLNLDELVHGALIAYPRYILPGRKGFARVEAVVNLLEQLSNDRRTTAHGCWLTQLWRKVRGLMKTFAHPS</sequence>
<dbReference type="Proteomes" id="UP000016426">
    <property type="component" value="Unassembled WGS sequence"/>
</dbReference>
<dbReference type="CDD" id="cd16439">
    <property type="entry name" value="beta_Kdo_transferase_KpsC_2"/>
    <property type="match status" value="1"/>
</dbReference>
<protein>
    <recommendedName>
        <fullName evidence="3">Capsular polysaccharide biosynthesis protein</fullName>
    </recommendedName>
</protein>
<accession>A0ABN0NA05</accession>
<dbReference type="EMBL" id="AVPH01000079">
    <property type="protein sequence ID" value="ERE17455.1"/>
    <property type="molecule type" value="Genomic_DNA"/>
</dbReference>
<reference evidence="1 2" key="1">
    <citation type="journal article" date="2013" name="Genome Announc.">
        <title>Genome Sequence of the Pigment-Producing Bacterium Pseudogulbenkiania ferrooxidans, Isolated from Loktak Lake.</title>
        <authorList>
            <person name="Puranik S."/>
            <person name="Talkal R."/>
            <person name="Qureshi A."/>
            <person name="Khardenavis A."/>
            <person name="Kapley A."/>
            <person name="Purohit H.J."/>
        </authorList>
    </citation>
    <scope>NUCLEOTIDE SEQUENCE [LARGE SCALE GENOMIC DNA]</scope>
    <source>
        <strain evidence="1 2">EGD-HP2</strain>
    </source>
</reference>
<evidence type="ECO:0000313" key="2">
    <source>
        <dbReference type="Proteomes" id="UP000016426"/>
    </source>
</evidence>
<comment type="caution">
    <text evidence="1">The sequence shown here is derived from an EMBL/GenBank/DDBJ whole genome shotgun (WGS) entry which is preliminary data.</text>
</comment>
<proteinExistence type="predicted"/>
<organism evidence="1 2">
    <name type="scientific">Pseudogulbenkiania ferrooxidans EGD-HP2</name>
    <dbReference type="NCBI Taxonomy" id="1388764"/>
    <lineage>
        <taxon>Bacteria</taxon>
        <taxon>Pseudomonadati</taxon>
        <taxon>Pseudomonadota</taxon>
        <taxon>Betaproteobacteria</taxon>
        <taxon>Neisseriales</taxon>
        <taxon>Chromobacteriaceae</taxon>
        <taxon>Pseudogulbenkiania</taxon>
    </lineage>
</organism>
<gene>
    <name evidence="1" type="ORF">O166_03310</name>
</gene>
<dbReference type="InterPro" id="IPR007833">
    <property type="entry name" value="Capsule_polysaccharide_synth"/>
</dbReference>
<evidence type="ECO:0008006" key="3">
    <source>
        <dbReference type="Google" id="ProtNLM"/>
    </source>
</evidence>
<dbReference type="CDD" id="cd16440">
    <property type="entry name" value="beta_Kdo_transferase_KpsC_1"/>
    <property type="match status" value="1"/>
</dbReference>
<keyword evidence="2" id="KW-1185">Reference proteome</keyword>
<evidence type="ECO:0000313" key="1">
    <source>
        <dbReference type="EMBL" id="ERE17455.1"/>
    </source>
</evidence>
<dbReference type="Pfam" id="PF05159">
    <property type="entry name" value="Capsule_synth"/>
    <property type="match status" value="3"/>
</dbReference>
<name>A0ABN0NA05_9NEIS</name>
<dbReference type="RefSeq" id="WP_021475857.1">
    <property type="nucleotide sequence ID" value="NZ_AVPH01000079.1"/>
</dbReference>